<feature type="chain" id="PRO_5036191505" evidence="3">
    <location>
        <begin position="25"/>
        <end position="717"/>
    </location>
</feature>
<evidence type="ECO:0000313" key="6">
    <source>
        <dbReference type="EMBL" id="CAE0476311.1"/>
    </source>
</evidence>
<evidence type="ECO:0000313" key="7">
    <source>
        <dbReference type="EMBL" id="CAE0476312.1"/>
    </source>
</evidence>
<dbReference type="EMBL" id="HBIO01027548">
    <property type="protein sequence ID" value="CAE0476310.1"/>
    <property type="molecule type" value="Transcribed_RNA"/>
</dbReference>
<proteinExistence type="predicted"/>
<feature type="compositionally biased region" description="Low complexity" evidence="1">
    <location>
        <begin position="348"/>
        <end position="361"/>
    </location>
</feature>
<gene>
    <name evidence="4" type="ORF">CDEB00056_LOCUS21162</name>
    <name evidence="5" type="ORF">CDEB00056_LOCUS21163</name>
    <name evidence="6" type="ORF">CDEB00056_LOCUS21164</name>
    <name evidence="7" type="ORF">CDEB00056_LOCUS21165</name>
    <name evidence="8" type="ORF">CDEB00056_LOCUS21166</name>
</gene>
<accession>A0A6S8YSG9</accession>
<dbReference type="EMBL" id="HBIO01027550">
    <property type="protein sequence ID" value="CAE0476312.1"/>
    <property type="molecule type" value="Transcribed_RNA"/>
</dbReference>
<keyword evidence="2" id="KW-0812">Transmembrane</keyword>
<keyword evidence="2" id="KW-1133">Transmembrane helix</keyword>
<dbReference type="AlphaFoldDB" id="A0A6S8YSG9"/>
<evidence type="ECO:0000313" key="5">
    <source>
        <dbReference type="EMBL" id="CAE0476310.1"/>
    </source>
</evidence>
<name>A0A6S8YSG9_9STRA</name>
<keyword evidence="3" id="KW-0732">Signal</keyword>
<reference evidence="8" key="1">
    <citation type="submission" date="2021-01" db="EMBL/GenBank/DDBJ databases">
        <authorList>
            <person name="Corre E."/>
            <person name="Pelletier E."/>
            <person name="Niang G."/>
            <person name="Scheremetjew M."/>
            <person name="Finn R."/>
            <person name="Kale V."/>
            <person name="Holt S."/>
            <person name="Cochrane G."/>
            <person name="Meng A."/>
            <person name="Brown T."/>
            <person name="Cohen L."/>
        </authorList>
    </citation>
    <scope>NUCLEOTIDE SEQUENCE</scope>
    <source>
        <strain evidence="8">MM31A-1</strain>
    </source>
</reference>
<protein>
    <submittedName>
        <fullName evidence="8">Uncharacterized protein</fullName>
    </submittedName>
</protein>
<evidence type="ECO:0000256" key="1">
    <source>
        <dbReference type="SAM" id="MobiDB-lite"/>
    </source>
</evidence>
<feature type="compositionally biased region" description="Polar residues" evidence="1">
    <location>
        <begin position="368"/>
        <end position="384"/>
    </location>
</feature>
<dbReference type="EMBL" id="HBIO01027551">
    <property type="protein sequence ID" value="CAE0476313.1"/>
    <property type="molecule type" value="Transcribed_RNA"/>
</dbReference>
<evidence type="ECO:0000313" key="4">
    <source>
        <dbReference type="EMBL" id="CAE0476309.1"/>
    </source>
</evidence>
<sequence length="717" mass="78445">MINSLQSWSFVLALCLRKSSTVMAASDNTTSIDTVPIPIPLYCTLCLQTVNLPYPDGQATADGKTCSEIAEDAKLYTKNDDVCLSYYQMIGFTECGCGTIIPEDYKHPQMEERCDLCIDGEMSSIYSSFKHADFDSDANSKITCGQASSYLQTYHLTPETCETFQYNGVVNCGCSPMISHLEHVSCPLCGLDRQVIIEPNKSVFHQEHNNATCGIMEFILAVDTDAQYSSTTCSELQDFFRPGCCGDGDLGEEIESNSNAPSVLVIPSQIPSVMPVTEKSSSLTSSPSDKKTSQPSHNHVSPPSDNYSSAPSILSSSSKRPSIQPSLDKQTLSPLDKFTLSPSDQNTSPPSDQHSSQPSISFAPVVRPSNQPSISNKPSTSPTSIIDKAVNCDDLEEGIMPKVDGVAEMIVYSMYFDLIFEQEAGFDFDLTKTFEDWRERLQQSFDRTVSLIASGCRGESSNSIKEKIHYVNIGDIEIITDTSCIQNSLPENSSNLDIRCLSVSSNIKISFSSETKLKRRRLEEPDVKIYVQNIIKTNFPVISPNVIGVYNAVIVGNPKINMSDDSNFSSGKMIGLYVGFGCGFALIVAAVIMVNGRSKGYREGARNIIREAHIRSDDSISDNPTILSGRRGMMMGWEGSISDQHSEGSSRMTFSVHHDDASNGVEVRQMSPYQLNESSYLPASVLRDLLGRDNIDGISIGDDNEGLSIADDDLVDL</sequence>
<evidence type="ECO:0000256" key="2">
    <source>
        <dbReference type="SAM" id="Phobius"/>
    </source>
</evidence>
<organism evidence="8">
    <name type="scientific">Chaetoceros debilis</name>
    <dbReference type="NCBI Taxonomy" id="122233"/>
    <lineage>
        <taxon>Eukaryota</taxon>
        <taxon>Sar</taxon>
        <taxon>Stramenopiles</taxon>
        <taxon>Ochrophyta</taxon>
        <taxon>Bacillariophyta</taxon>
        <taxon>Coscinodiscophyceae</taxon>
        <taxon>Chaetocerotophycidae</taxon>
        <taxon>Chaetocerotales</taxon>
        <taxon>Chaetocerotaceae</taxon>
        <taxon>Chaetoceros</taxon>
    </lineage>
</organism>
<evidence type="ECO:0000313" key="8">
    <source>
        <dbReference type="EMBL" id="CAE0476313.1"/>
    </source>
</evidence>
<feature type="region of interest" description="Disordered" evidence="1">
    <location>
        <begin position="274"/>
        <end position="385"/>
    </location>
</feature>
<keyword evidence="2" id="KW-0472">Membrane</keyword>
<dbReference type="EMBL" id="HBIO01027547">
    <property type="protein sequence ID" value="CAE0476309.1"/>
    <property type="molecule type" value="Transcribed_RNA"/>
</dbReference>
<evidence type="ECO:0000256" key="3">
    <source>
        <dbReference type="SAM" id="SignalP"/>
    </source>
</evidence>
<feature type="compositionally biased region" description="Low complexity" evidence="1">
    <location>
        <begin position="308"/>
        <end position="326"/>
    </location>
</feature>
<dbReference type="EMBL" id="HBIO01027549">
    <property type="protein sequence ID" value="CAE0476311.1"/>
    <property type="molecule type" value="Transcribed_RNA"/>
</dbReference>
<feature type="compositionally biased region" description="Low complexity" evidence="1">
    <location>
        <begin position="277"/>
        <end position="287"/>
    </location>
</feature>
<feature type="compositionally biased region" description="Polar residues" evidence="1">
    <location>
        <begin position="294"/>
        <end position="307"/>
    </location>
</feature>
<feature type="signal peptide" evidence="3">
    <location>
        <begin position="1"/>
        <end position="24"/>
    </location>
</feature>
<feature type="transmembrane region" description="Helical" evidence="2">
    <location>
        <begin position="574"/>
        <end position="594"/>
    </location>
</feature>